<feature type="transmembrane region" description="Helical" evidence="5">
    <location>
        <begin position="65"/>
        <end position="89"/>
    </location>
</feature>
<dbReference type="RefSeq" id="WP_088527137.1">
    <property type="nucleotide sequence ID" value="NZ_NGUO01000007.1"/>
</dbReference>
<evidence type="ECO:0000256" key="2">
    <source>
        <dbReference type="ARBA" id="ARBA00022692"/>
    </source>
</evidence>
<gene>
    <name evidence="7" type="ORF">CBI30_04525</name>
</gene>
<feature type="transmembrane region" description="Helical" evidence="5">
    <location>
        <begin position="6"/>
        <end position="29"/>
    </location>
</feature>
<dbReference type="GO" id="GO:0016020">
    <property type="term" value="C:membrane"/>
    <property type="evidence" value="ECO:0007669"/>
    <property type="project" value="UniProtKB-SubCell"/>
</dbReference>
<keyword evidence="2 5" id="KW-0812">Transmembrane</keyword>
<evidence type="ECO:0000256" key="1">
    <source>
        <dbReference type="ARBA" id="ARBA00004370"/>
    </source>
</evidence>
<feature type="transmembrane region" description="Helical" evidence="5">
    <location>
        <begin position="101"/>
        <end position="121"/>
    </location>
</feature>
<dbReference type="OrthoDB" id="5741001at2"/>
<evidence type="ECO:0000259" key="6">
    <source>
        <dbReference type="Pfam" id="PF13664"/>
    </source>
</evidence>
<evidence type="ECO:0000256" key="4">
    <source>
        <dbReference type="ARBA" id="ARBA00023136"/>
    </source>
</evidence>
<name>A0A254Q8V3_9BURK</name>
<feature type="transmembrane region" description="Helical" evidence="5">
    <location>
        <begin position="41"/>
        <end position="59"/>
    </location>
</feature>
<organism evidence="7 8">
    <name type="scientific">Polynucleobacter aenigmaticus</name>
    <dbReference type="NCBI Taxonomy" id="1743164"/>
    <lineage>
        <taxon>Bacteria</taxon>
        <taxon>Pseudomonadati</taxon>
        <taxon>Pseudomonadota</taxon>
        <taxon>Betaproteobacteria</taxon>
        <taxon>Burkholderiales</taxon>
        <taxon>Burkholderiaceae</taxon>
        <taxon>Polynucleobacter</taxon>
    </lineage>
</organism>
<comment type="subcellular location">
    <subcellularLocation>
        <location evidence="1">Membrane</location>
    </subcellularLocation>
</comment>
<dbReference type="Proteomes" id="UP000198104">
    <property type="component" value="Unassembled WGS sequence"/>
</dbReference>
<reference evidence="7 8" key="1">
    <citation type="submission" date="2017-05" db="EMBL/GenBank/DDBJ databases">
        <title>Polynucleobacter sp. MWH-K35W1 isolated from the permanently anoxic monimolimnion of a meromictic lake.</title>
        <authorList>
            <person name="Hahn M.W."/>
        </authorList>
    </citation>
    <scope>NUCLEOTIDE SEQUENCE [LARGE SCALE GENOMIC DNA]</scope>
    <source>
        <strain evidence="7 8">MWH-K35W1</strain>
    </source>
</reference>
<evidence type="ECO:0000256" key="3">
    <source>
        <dbReference type="ARBA" id="ARBA00022989"/>
    </source>
</evidence>
<keyword evidence="8" id="KW-1185">Reference proteome</keyword>
<evidence type="ECO:0000256" key="5">
    <source>
        <dbReference type="SAM" id="Phobius"/>
    </source>
</evidence>
<comment type="caution">
    <text evidence="7">The sequence shown here is derived from an EMBL/GenBank/DDBJ whole genome shotgun (WGS) entry which is preliminary data.</text>
</comment>
<keyword evidence="3 5" id="KW-1133">Transmembrane helix</keyword>
<dbReference type="AlphaFoldDB" id="A0A254Q8V3"/>
<sequence length="125" mass="14179">MITNYLISGMVGIMLFFTVVVAPTVFKVLPVEWSSKYVRNFFPKYYAFLGFITLVTVFTEQNPIGRLYLISCAVLFAFTLFFLTGKINAAKDEGKNKQFQVLHGLSVVINIAQLCIFIYLLTKSL</sequence>
<evidence type="ECO:0000313" key="7">
    <source>
        <dbReference type="EMBL" id="OWS71942.1"/>
    </source>
</evidence>
<accession>A0A254Q8V3</accession>
<evidence type="ECO:0000313" key="8">
    <source>
        <dbReference type="Proteomes" id="UP000198104"/>
    </source>
</evidence>
<proteinExistence type="predicted"/>
<dbReference type="EMBL" id="NGUO01000007">
    <property type="protein sequence ID" value="OWS71942.1"/>
    <property type="molecule type" value="Genomic_DNA"/>
</dbReference>
<protein>
    <recommendedName>
        <fullName evidence="6">TMEM205-like domain-containing protein</fullName>
    </recommendedName>
</protein>
<dbReference type="Pfam" id="PF13664">
    <property type="entry name" value="DUF4149"/>
    <property type="match status" value="1"/>
</dbReference>
<keyword evidence="4 5" id="KW-0472">Membrane</keyword>
<dbReference type="InterPro" id="IPR025423">
    <property type="entry name" value="TMEM205-like"/>
</dbReference>
<feature type="domain" description="TMEM205-like" evidence="6">
    <location>
        <begin position="7"/>
        <end position="95"/>
    </location>
</feature>